<dbReference type="AlphaFoldDB" id="A0A0A9FTQ0"/>
<name>A0A0A9FTQ0_ARUDO</name>
<sequence length="42" mass="4594">MGSRNGIKERGTLLAEGFNKAGTRLFPRSQNGNYVPGMRNVV</sequence>
<reference evidence="1" key="2">
    <citation type="journal article" date="2015" name="Data Brief">
        <title>Shoot transcriptome of the giant reed, Arundo donax.</title>
        <authorList>
            <person name="Barrero R.A."/>
            <person name="Guerrero F.D."/>
            <person name="Moolhuijzen P."/>
            <person name="Goolsby J.A."/>
            <person name="Tidwell J."/>
            <person name="Bellgard S.E."/>
            <person name="Bellgard M.I."/>
        </authorList>
    </citation>
    <scope>NUCLEOTIDE SEQUENCE</scope>
    <source>
        <tissue evidence="1">Shoot tissue taken approximately 20 cm above the soil surface</tissue>
    </source>
</reference>
<protein>
    <submittedName>
        <fullName evidence="1">Uncharacterized protein</fullName>
    </submittedName>
</protein>
<organism evidence="1">
    <name type="scientific">Arundo donax</name>
    <name type="common">Giant reed</name>
    <name type="synonym">Donax arundinaceus</name>
    <dbReference type="NCBI Taxonomy" id="35708"/>
    <lineage>
        <taxon>Eukaryota</taxon>
        <taxon>Viridiplantae</taxon>
        <taxon>Streptophyta</taxon>
        <taxon>Embryophyta</taxon>
        <taxon>Tracheophyta</taxon>
        <taxon>Spermatophyta</taxon>
        <taxon>Magnoliopsida</taxon>
        <taxon>Liliopsida</taxon>
        <taxon>Poales</taxon>
        <taxon>Poaceae</taxon>
        <taxon>PACMAD clade</taxon>
        <taxon>Arundinoideae</taxon>
        <taxon>Arundineae</taxon>
        <taxon>Arundo</taxon>
    </lineage>
</organism>
<reference evidence="1" key="1">
    <citation type="submission" date="2014-09" db="EMBL/GenBank/DDBJ databases">
        <authorList>
            <person name="Magalhaes I.L.F."/>
            <person name="Oliveira U."/>
            <person name="Santos F.R."/>
            <person name="Vidigal T.H.D.A."/>
            <person name="Brescovit A.D."/>
            <person name="Santos A.J."/>
        </authorList>
    </citation>
    <scope>NUCLEOTIDE SEQUENCE</scope>
    <source>
        <tissue evidence="1">Shoot tissue taken approximately 20 cm above the soil surface</tissue>
    </source>
</reference>
<accession>A0A0A9FTQ0</accession>
<dbReference type="EMBL" id="GBRH01181646">
    <property type="protein sequence ID" value="JAE16250.1"/>
    <property type="molecule type" value="Transcribed_RNA"/>
</dbReference>
<proteinExistence type="predicted"/>
<evidence type="ECO:0000313" key="1">
    <source>
        <dbReference type="EMBL" id="JAE16250.1"/>
    </source>
</evidence>